<dbReference type="AlphaFoldDB" id="A0A926VAF8"/>
<evidence type="ECO:0000313" key="6">
    <source>
        <dbReference type="Proteomes" id="UP000641646"/>
    </source>
</evidence>
<dbReference type="Gene3D" id="3.40.605.10">
    <property type="entry name" value="Aldehyde Dehydrogenase, Chain A, domain 1"/>
    <property type="match status" value="1"/>
</dbReference>
<comment type="caution">
    <text evidence="5">The sequence shown here is derived from an EMBL/GenBank/DDBJ whole genome shotgun (WGS) entry which is preliminary data.</text>
</comment>
<evidence type="ECO:0000256" key="2">
    <source>
        <dbReference type="ARBA" id="ARBA00023002"/>
    </source>
</evidence>
<reference evidence="5" key="2">
    <citation type="submission" date="2020-08" db="EMBL/GenBank/DDBJ databases">
        <authorList>
            <person name="Chen M."/>
            <person name="Teng W."/>
            <person name="Zhao L."/>
            <person name="Hu C."/>
            <person name="Zhou Y."/>
            <person name="Han B."/>
            <person name="Song L."/>
            <person name="Shu W."/>
        </authorList>
    </citation>
    <scope>NUCLEOTIDE SEQUENCE</scope>
    <source>
        <strain evidence="5">FACHB-1375</strain>
    </source>
</reference>
<evidence type="ECO:0000256" key="1">
    <source>
        <dbReference type="ARBA" id="ARBA00013048"/>
    </source>
</evidence>
<dbReference type="InterPro" id="IPR016163">
    <property type="entry name" value="Ald_DH_C"/>
</dbReference>
<keyword evidence="2" id="KW-0560">Oxidoreductase</keyword>
<dbReference type="InterPro" id="IPR016161">
    <property type="entry name" value="Ald_DH/histidinol_DH"/>
</dbReference>
<dbReference type="InterPro" id="IPR010061">
    <property type="entry name" value="MeMal-semiAld_DH"/>
</dbReference>
<dbReference type="InterPro" id="IPR016162">
    <property type="entry name" value="Ald_DH_N"/>
</dbReference>
<dbReference type="GO" id="GO:0006210">
    <property type="term" value="P:thymine catabolic process"/>
    <property type="evidence" value="ECO:0007669"/>
    <property type="project" value="TreeGrafter"/>
</dbReference>
<sequence length="487" mass="53116">MLKNYINGEWCTSSATNYLDVINPATAEVLGTVPLSPGTEVDRAAIAAADAFTTWRRIPPTERVQYLFKLKNLLEEHFDELARTITLECGKTLAESKGEMRRAIENVEVACGIPILMQGDYLEDVARGIDEFTIRQPVGVTAIIAPFNFPGMIPFWFMPYALACGNTTIIKPSEKVPLTMQKIFYLLEQTGLPKGVINLVNGAKEVVDAILDHPIIRAISFVGSTPIAKYVYSRAAANGKRAQCQGGAKNPIIVLPDADLETTIKITADSAFGCAGQRCLAASLAVTVGEARETFTEAISEVAQTRIVGYGLDEKVHMGPVITRESQTRIEGLIQKGIDEGATVLVDGRHPNISGYEQGNFIKPTILQNVNPKSEIARTEIFGPVLGLIHLNTIDDAIALVNSSEWGNMACLFTTSGAAARKFRYEADAGNIGINIGVAAPMAFFPFSGWKASFFGDLHGQGRHAVEFFTQTKVVVERWPKDWSRQF</sequence>
<dbReference type="RefSeq" id="WP_190462248.1">
    <property type="nucleotide sequence ID" value="NZ_JACJPW010000006.1"/>
</dbReference>
<evidence type="ECO:0000259" key="4">
    <source>
        <dbReference type="Pfam" id="PF00171"/>
    </source>
</evidence>
<dbReference type="FunFam" id="3.40.605.10:FF:000003">
    <property type="entry name" value="Methylmalonate-semialdehyde dehydrogenase [acylating]"/>
    <property type="match status" value="1"/>
</dbReference>
<dbReference type="FunFam" id="3.40.309.10:FF:000002">
    <property type="entry name" value="Methylmalonate-semialdehyde dehydrogenase (Acylating)"/>
    <property type="match status" value="1"/>
</dbReference>
<feature type="domain" description="Aldehyde dehydrogenase" evidence="4">
    <location>
        <begin position="10"/>
        <end position="475"/>
    </location>
</feature>
<evidence type="ECO:0000256" key="3">
    <source>
        <dbReference type="ARBA" id="ARBA00023027"/>
    </source>
</evidence>
<evidence type="ECO:0000313" key="5">
    <source>
        <dbReference type="EMBL" id="MBD2180256.1"/>
    </source>
</evidence>
<protein>
    <recommendedName>
        <fullName evidence="1">methylmalonate-semialdehyde dehydrogenase (CoA acylating)</fullName>
        <ecNumber evidence="1">1.2.1.27</ecNumber>
    </recommendedName>
</protein>
<organism evidence="5 6">
    <name type="scientific">Aerosakkonema funiforme FACHB-1375</name>
    <dbReference type="NCBI Taxonomy" id="2949571"/>
    <lineage>
        <taxon>Bacteria</taxon>
        <taxon>Bacillati</taxon>
        <taxon>Cyanobacteriota</taxon>
        <taxon>Cyanophyceae</taxon>
        <taxon>Oscillatoriophycideae</taxon>
        <taxon>Aerosakkonematales</taxon>
        <taxon>Aerosakkonemataceae</taxon>
        <taxon>Aerosakkonema</taxon>
    </lineage>
</organism>
<dbReference type="SUPFAM" id="SSF53720">
    <property type="entry name" value="ALDH-like"/>
    <property type="match status" value="1"/>
</dbReference>
<dbReference type="EC" id="1.2.1.27" evidence="1"/>
<dbReference type="NCBIfam" id="TIGR01722">
    <property type="entry name" value="MMSDH"/>
    <property type="match status" value="1"/>
</dbReference>
<dbReference type="Gene3D" id="3.40.309.10">
    <property type="entry name" value="Aldehyde Dehydrogenase, Chain A, domain 2"/>
    <property type="match status" value="1"/>
</dbReference>
<dbReference type="GO" id="GO:0004491">
    <property type="term" value="F:methylmalonate-semialdehyde dehydrogenase (acylating, NAD) activity"/>
    <property type="evidence" value="ECO:0007669"/>
    <property type="project" value="UniProtKB-EC"/>
</dbReference>
<dbReference type="InterPro" id="IPR015590">
    <property type="entry name" value="Aldehyde_DH_dom"/>
</dbReference>
<dbReference type="PANTHER" id="PTHR43866:SF4">
    <property type="entry name" value="MALONATE-SEMIALDEHYDE DEHYDROGENASE"/>
    <property type="match status" value="1"/>
</dbReference>
<proteinExistence type="predicted"/>
<dbReference type="InterPro" id="IPR016160">
    <property type="entry name" value="Ald_DH_CS_CYS"/>
</dbReference>
<keyword evidence="6" id="KW-1185">Reference proteome</keyword>
<dbReference type="Proteomes" id="UP000641646">
    <property type="component" value="Unassembled WGS sequence"/>
</dbReference>
<keyword evidence="3" id="KW-0520">NAD</keyword>
<dbReference type="GO" id="GO:0006574">
    <property type="term" value="P:L-valine catabolic process"/>
    <property type="evidence" value="ECO:0007669"/>
    <property type="project" value="TreeGrafter"/>
</dbReference>
<dbReference type="PROSITE" id="PS00070">
    <property type="entry name" value="ALDEHYDE_DEHYDR_CYS"/>
    <property type="match status" value="1"/>
</dbReference>
<dbReference type="Pfam" id="PF00171">
    <property type="entry name" value="Aldedh"/>
    <property type="match status" value="1"/>
</dbReference>
<dbReference type="PANTHER" id="PTHR43866">
    <property type="entry name" value="MALONATE-SEMIALDEHYDE DEHYDROGENASE"/>
    <property type="match status" value="1"/>
</dbReference>
<accession>A0A926VAF8</accession>
<dbReference type="CDD" id="cd07085">
    <property type="entry name" value="ALDH_F6_MMSDH"/>
    <property type="match status" value="1"/>
</dbReference>
<name>A0A926VAF8_9CYAN</name>
<dbReference type="EMBL" id="JACJPW010000006">
    <property type="protein sequence ID" value="MBD2180256.1"/>
    <property type="molecule type" value="Genomic_DNA"/>
</dbReference>
<gene>
    <name evidence="5" type="ORF">H6G03_03860</name>
</gene>
<reference evidence="5" key="1">
    <citation type="journal article" date="2015" name="ISME J.">
        <title>Draft Genome Sequence of Streptomyces incarnatus NRRL8089, which Produces the Nucleoside Antibiotic Sinefungin.</title>
        <authorList>
            <person name="Oshima K."/>
            <person name="Hattori M."/>
            <person name="Shimizu H."/>
            <person name="Fukuda K."/>
            <person name="Nemoto M."/>
            <person name="Inagaki K."/>
            <person name="Tamura T."/>
        </authorList>
    </citation>
    <scope>NUCLEOTIDE SEQUENCE</scope>
    <source>
        <strain evidence="5">FACHB-1375</strain>
    </source>
</reference>